<keyword evidence="4" id="KW-1185">Reference proteome</keyword>
<accession>A0ABU1AGR5</accession>
<gene>
    <name evidence="3" type="ORF">QEH59_06280</name>
</gene>
<reference evidence="3 4" key="1">
    <citation type="submission" date="2023-04" db="EMBL/GenBank/DDBJ databases">
        <title>A novel bacteria isolated from coastal sediment.</title>
        <authorList>
            <person name="Liu X.-J."/>
            <person name="Du Z.-J."/>
        </authorList>
    </citation>
    <scope>NUCLEOTIDE SEQUENCE [LARGE SCALE GENOMIC DNA]</scope>
    <source>
        <strain evidence="3 4">SDUM461004</strain>
    </source>
</reference>
<evidence type="ECO:0000313" key="4">
    <source>
        <dbReference type="Proteomes" id="UP001243717"/>
    </source>
</evidence>
<comment type="caution">
    <text evidence="3">The sequence shown here is derived from an EMBL/GenBank/DDBJ whole genome shotgun (WGS) entry which is preliminary data.</text>
</comment>
<dbReference type="RefSeq" id="WP_308950002.1">
    <property type="nucleotide sequence ID" value="NZ_JARXIC010000007.1"/>
</dbReference>
<dbReference type="Proteomes" id="UP001243717">
    <property type="component" value="Unassembled WGS sequence"/>
</dbReference>
<dbReference type="Pfam" id="PF11172">
    <property type="entry name" value="DUF2959"/>
    <property type="match status" value="1"/>
</dbReference>
<organism evidence="3 4">
    <name type="scientific">Thalassobacterium sedimentorum</name>
    <dbReference type="NCBI Taxonomy" id="3041258"/>
    <lineage>
        <taxon>Bacteria</taxon>
        <taxon>Pseudomonadati</taxon>
        <taxon>Verrucomicrobiota</taxon>
        <taxon>Opitutia</taxon>
        <taxon>Puniceicoccales</taxon>
        <taxon>Coraliomargaritaceae</taxon>
        <taxon>Thalassobacterium</taxon>
    </lineage>
</organism>
<feature type="chain" id="PRO_5045645739" evidence="2">
    <location>
        <begin position="22"/>
        <end position="212"/>
    </location>
</feature>
<keyword evidence="2" id="KW-0732">Signal</keyword>
<proteinExistence type="predicted"/>
<keyword evidence="1" id="KW-0175">Coiled coil</keyword>
<sequence length="212" mass="23775">MKVFYAIVCAAMIFSATGCQSVYYASMEKLGIEKRELMVDRVEDARDEQEEAKETFADALEAFTAVTEYQGGDLEAVYSKINAAYEDSLKAAERVSKRIDKVESVAEALFAEWEQELESYQSASLRSSSQRSLRETRASYNGMVTKMRKAEASMAPVVELFQDQVLYLKHNLNARAIAALDVEVVKIQEEVASLVKEMEASIDEANAFMSRL</sequence>
<feature type="coiled-coil region" evidence="1">
    <location>
        <begin position="32"/>
        <end position="62"/>
    </location>
</feature>
<dbReference type="EMBL" id="JARXIC010000007">
    <property type="protein sequence ID" value="MDQ8194022.1"/>
    <property type="molecule type" value="Genomic_DNA"/>
</dbReference>
<feature type="coiled-coil region" evidence="1">
    <location>
        <begin position="177"/>
        <end position="204"/>
    </location>
</feature>
<evidence type="ECO:0000256" key="1">
    <source>
        <dbReference type="SAM" id="Coils"/>
    </source>
</evidence>
<feature type="signal peptide" evidence="2">
    <location>
        <begin position="1"/>
        <end position="21"/>
    </location>
</feature>
<dbReference type="PROSITE" id="PS51257">
    <property type="entry name" value="PROKAR_LIPOPROTEIN"/>
    <property type="match status" value="1"/>
</dbReference>
<protein>
    <submittedName>
        <fullName evidence="3">DUF2959 family protein</fullName>
    </submittedName>
</protein>
<evidence type="ECO:0000313" key="3">
    <source>
        <dbReference type="EMBL" id="MDQ8194022.1"/>
    </source>
</evidence>
<dbReference type="InterPro" id="IPR021342">
    <property type="entry name" value="DUF2959"/>
</dbReference>
<evidence type="ECO:0000256" key="2">
    <source>
        <dbReference type="SAM" id="SignalP"/>
    </source>
</evidence>
<name>A0ABU1AGR5_9BACT</name>